<feature type="compositionally biased region" description="Basic and acidic residues" evidence="2">
    <location>
        <begin position="97"/>
        <end position="106"/>
    </location>
</feature>
<dbReference type="Pfam" id="PF00098">
    <property type="entry name" value="zf-CCHC"/>
    <property type="match status" value="1"/>
</dbReference>
<proteinExistence type="predicted"/>
<reference evidence="4" key="2">
    <citation type="submission" date="2021-08" db="EMBL/GenBank/DDBJ databases">
        <authorList>
            <person name="Eriksson T."/>
        </authorList>
    </citation>
    <scope>NUCLEOTIDE SEQUENCE</scope>
    <source>
        <strain evidence="4">Stoneville</strain>
        <tissue evidence="4">Whole head</tissue>
    </source>
</reference>
<dbReference type="Gene3D" id="4.10.60.10">
    <property type="entry name" value="Zinc finger, CCHC-type"/>
    <property type="match status" value="1"/>
</dbReference>
<dbReference type="SUPFAM" id="SSF57756">
    <property type="entry name" value="Retrovirus zinc finger-like domains"/>
    <property type="match status" value="1"/>
</dbReference>
<dbReference type="AlphaFoldDB" id="A0A8J6LAQ5"/>
<feature type="region of interest" description="Disordered" evidence="2">
    <location>
        <begin position="42"/>
        <end position="73"/>
    </location>
</feature>
<reference evidence="4" key="1">
    <citation type="journal article" date="2020" name="J Insects Food Feed">
        <title>The yellow mealworm (Tenebrio molitor) genome: a resource for the emerging insects as food and feed industry.</title>
        <authorList>
            <person name="Eriksson T."/>
            <person name="Andere A."/>
            <person name="Kelstrup H."/>
            <person name="Emery V."/>
            <person name="Picard C."/>
        </authorList>
    </citation>
    <scope>NUCLEOTIDE SEQUENCE</scope>
    <source>
        <strain evidence="4">Stoneville</strain>
        <tissue evidence="4">Whole head</tissue>
    </source>
</reference>
<protein>
    <recommendedName>
        <fullName evidence="3">CCHC-type domain-containing protein</fullName>
    </recommendedName>
</protein>
<dbReference type="InterPro" id="IPR036875">
    <property type="entry name" value="Znf_CCHC_sf"/>
</dbReference>
<evidence type="ECO:0000259" key="3">
    <source>
        <dbReference type="PROSITE" id="PS50158"/>
    </source>
</evidence>
<comment type="caution">
    <text evidence="4">The sequence shown here is derived from an EMBL/GenBank/DDBJ whole genome shotgun (WGS) entry which is preliminary data.</text>
</comment>
<dbReference type="EMBL" id="JABDTM020025421">
    <property type="protein sequence ID" value="KAH0813292.1"/>
    <property type="molecule type" value="Genomic_DNA"/>
</dbReference>
<dbReference type="InterPro" id="IPR001878">
    <property type="entry name" value="Znf_CCHC"/>
</dbReference>
<evidence type="ECO:0000256" key="1">
    <source>
        <dbReference type="PROSITE-ProRule" id="PRU00047"/>
    </source>
</evidence>
<evidence type="ECO:0000313" key="4">
    <source>
        <dbReference type="EMBL" id="KAH0813292.1"/>
    </source>
</evidence>
<keyword evidence="5" id="KW-1185">Reference proteome</keyword>
<dbReference type="GO" id="GO:0003676">
    <property type="term" value="F:nucleic acid binding"/>
    <property type="evidence" value="ECO:0007669"/>
    <property type="project" value="InterPro"/>
</dbReference>
<name>A0A8J6LAQ5_TENMO</name>
<accession>A0A8J6LAQ5</accession>
<feature type="compositionally biased region" description="Polar residues" evidence="2">
    <location>
        <begin position="111"/>
        <end position="122"/>
    </location>
</feature>
<evidence type="ECO:0000256" key="2">
    <source>
        <dbReference type="SAM" id="MobiDB-lite"/>
    </source>
</evidence>
<evidence type="ECO:0000313" key="5">
    <source>
        <dbReference type="Proteomes" id="UP000719412"/>
    </source>
</evidence>
<dbReference type="GO" id="GO:0008270">
    <property type="term" value="F:zinc ion binding"/>
    <property type="evidence" value="ECO:0007669"/>
    <property type="project" value="UniProtKB-KW"/>
</dbReference>
<dbReference type="PROSITE" id="PS50158">
    <property type="entry name" value="ZF_CCHC"/>
    <property type="match status" value="1"/>
</dbReference>
<keyword evidence="1" id="KW-0863">Zinc-finger</keyword>
<dbReference type="Proteomes" id="UP000719412">
    <property type="component" value="Unassembled WGS sequence"/>
</dbReference>
<keyword evidence="1" id="KW-0862">Zinc</keyword>
<organism evidence="4 5">
    <name type="scientific">Tenebrio molitor</name>
    <name type="common">Yellow mealworm beetle</name>
    <dbReference type="NCBI Taxonomy" id="7067"/>
    <lineage>
        <taxon>Eukaryota</taxon>
        <taxon>Metazoa</taxon>
        <taxon>Ecdysozoa</taxon>
        <taxon>Arthropoda</taxon>
        <taxon>Hexapoda</taxon>
        <taxon>Insecta</taxon>
        <taxon>Pterygota</taxon>
        <taxon>Neoptera</taxon>
        <taxon>Endopterygota</taxon>
        <taxon>Coleoptera</taxon>
        <taxon>Polyphaga</taxon>
        <taxon>Cucujiformia</taxon>
        <taxon>Tenebrionidae</taxon>
        <taxon>Tenebrio</taxon>
    </lineage>
</organism>
<feature type="region of interest" description="Disordered" evidence="2">
    <location>
        <begin position="97"/>
        <end position="133"/>
    </location>
</feature>
<sequence>MEEQDIVCHLLLTMPGEYDSVVTALETLSSEKLTMSFVRTRLRDEDMKREGKQRKSKNETQPPLAFATPEGTKQKWKNERRCHNCGKYGHYRSECRLNKSRSEHQQKQFKSRNANVATNSASDEGESEFSNEHSFSAYLSGNVKSTV</sequence>
<feature type="domain" description="CCHC-type" evidence="3">
    <location>
        <begin position="80"/>
        <end position="96"/>
    </location>
</feature>
<keyword evidence="1" id="KW-0479">Metal-binding</keyword>
<gene>
    <name evidence="4" type="ORF">GEV33_009499</name>
</gene>